<dbReference type="AlphaFoldDB" id="A0A1I2GJ30"/>
<dbReference type="STRING" id="285351.SAMN04488035_1810"/>
<dbReference type="EMBL" id="FONZ01000003">
    <property type="protein sequence ID" value="SFF17595.1"/>
    <property type="molecule type" value="Genomic_DNA"/>
</dbReference>
<dbReference type="Proteomes" id="UP000198520">
    <property type="component" value="Unassembled WGS sequence"/>
</dbReference>
<keyword evidence="4" id="KW-1185">Reference proteome</keyword>
<keyword evidence="2" id="KW-0732">Signal</keyword>
<proteinExistence type="predicted"/>
<sequence length="198" mass="20767">MRLTKPAALLLTAALLAACGNDVGPDPTPAPADAAATATTPDDGATTDGSDDDAGGGADDQDAGDDELSLDELLGQTEMPLEVGDCWGLEDEIQLDPIPCEGPHIYEVAAVIEDWPYEQYEGGFEKGVEGDKAQHAACDAAAAAYFGPGYQDKGIVIDHNEPKFMGHEDKIVCSAHGDPATETYEEEVTGSYESRGHR</sequence>
<evidence type="ECO:0000256" key="2">
    <source>
        <dbReference type="SAM" id="SignalP"/>
    </source>
</evidence>
<feature type="compositionally biased region" description="Acidic residues" evidence="1">
    <location>
        <begin position="49"/>
        <end position="66"/>
    </location>
</feature>
<reference evidence="4" key="1">
    <citation type="submission" date="2016-10" db="EMBL/GenBank/DDBJ databases">
        <authorList>
            <person name="Varghese N."/>
            <person name="Submissions S."/>
        </authorList>
    </citation>
    <scope>NUCLEOTIDE SEQUENCE [LARGE SCALE GENOMIC DNA]</scope>
    <source>
        <strain evidence="4">DSM 19083</strain>
    </source>
</reference>
<feature type="chain" id="PRO_5039695153" description="Septum formation" evidence="2">
    <location>
        <begin position="18"/>
        <end position="198"/>
    </location>
</feature>
<protein>
    <recommendedName>
        <fullName evidence="5">Septum formation</fullName>
    </recommendedName>
</protein>
<evidence type="ECO:0008006" key="5">
    <source>
        <dbReference type="Google" id="ProtNLM"/>
    </source>
</evidence>
<evidence type="ECO:0000256" key="1">
    <source>
        <dbReference type="SAM" id="MobiDB-lite"/>
    </source>
</evidence>
<feature type="signal peptide" evidence="2">
    <location>
        <begin position="1"/>
        <end position="17"/>
    </location>
</feature>
<dbReference type="OrthoDB" id="3381205at2"/>
<dbReference type="RefSeq" id="WP_093377621.1">
    <property type="nucleotide sequence ID" value="NZ_BNAN01000003.1"/>
</dbReference>
<feature type="region of interest" description="Disordered" evidence="1">
    <location>
        <begin position="176"/>
        <end position="198"/>
    </location>
</feature>
<feature type="compositionally biased region" description="Low complexity" evidence="1">
    <location>
        <begin position="31"/>
        <end position="48"/>
    </location>
</feature>
<dbReference type="PROSITE" id="PS51257">
    <property type="entry name" value="PROKAR_LIPOPROTEIN"/>
    <property type="match status" value="1"/>
</dbReference>
<name>A0A1I2GJ30_9MICO</name>
<organism evidence="3 4">
    <name type="scientific">Flavimobilis marinus</name>
    <dbReference type="NCBI Taxonomy" id="285351"/>
    <lineage>
        <taxon>Bacteria</taxon>
        <taxon>Bacillati</taxon>
        <taxon>Actinomycetota</taxon>
        <taxon>Actinomycetes</taxon>
        <taxon>Micrococcales</taxon>
        <taxon>Jonesiaceae</taxon>
        <taxon>Flavimobilis</taxon>
    </lineage>
</organism>
<gene>
    <name evidence="3" type="ORF">SAMN04488035_1810</name>
</gene>
<evidence type="ECO:0000313" key="3">
    <source>
        <dbReference type="EMBL" id="SFF17595.1"/>
    </source>
</evidence>
<feature type="region of interest" description="Disordered" evidence="1">
    <location>
        <begin position="20"/>
        <end position="66"/>
    </location>
</feature>
<evidence type="ECO:0000313" key="4">
    <source>
        <dbReference type="Proteomes" id="UP000198520"/>
    </source>
</evidence>
<accession>A0A1I2GJ30</accession>